<feature type="domain" description="VOC" evidence="1">
    <location>
        <begin position="10"/>
        <end position="120"/>
    </location>
</feature>
<dbReference type="Gene3D" id="3.30.720.120">
    <property type="match status" value="1"/>
</dbReference>
<dbReference type="EMBL" id="MWIO01000030">
    <property type="protein sequence ID" value="THD06909.1"/>
    <property type="molecule type" value="Genomic_DNA"/>
</dbReference>
<dbReference type="AlphaFoldDB" id="A0A4S3KEN8"/>
<reference evidence="2 3" key="1">
    <citation type="submission" date="2017-02" db="EMBL/GenBank/DDBJ databases">
        <title>Whole genome sequencing of Rhodanobacter lindaniclasticus DSM 17932.</title>
        <authorList>
            <person name="Kumar S."/>
            <person name="Patil P."/>
            <person name="Patil P.B."/>
        </authorList>
    </citation>
    <scope>NUCLEOTIDE SEQUENCE [LARGE SCALE GENOMIC DNA]</scope>
    <source>
        <strain evidence="2 3">DSM 17932</strain>
    </source>
</reference>
<evidence type="ECO:0000259" key="1">
    <source>
        <dbReference type="PROSITE" id="PS51819"/>
    </source>
</evidence>
<name>A0A4S3KEN8_9GAMM</name>
<dbReference type="InterPro" id="IPR037523">
    <property type="entry name" value="VOC_core"/>
</dbReference>
<dbReference type="Pfam" id="PF00903">
    <property type="entry name" value="Glyoxalase"/>
    <property type="match status" value="1"/>
</dbReference>
<sequence>MKINRSMPRNVLIPVLNYPDVRLAVAWLCKAFGFRERLRIGDHRVQLHAAGEGLVVMRGAPPVDRSGHAVMIRVEDIESHHRRSRDAGARIVSPPTTYPYGECQYTAVDPCGHVWTFSETIADSDPATWGGILLEDDAGVV</sequence>
<dbReference type="PROSITE" id="PS51819">
    <property type="entry name" value="VOC"/>
    <property type="match status" value="1"/>
</dbReference>
<keyword evidence="3" id="KW-1185">Reference proteome</keyword>
<dbReference type="Proteomes" id="UP000306317">
    <property type="component" value="Unassembled WGS sequence"/>
</dbReference>
<gene>
    <name evidence="2" type="ORF">B1991_11295</name>
</gene>
<dbReference type="SUPFAM" id="SSF54593">
    <property type="entry name" value="Glyoxalase/Bleomycin resistance protein/Dihydroxybiphenyl dioxygenase"/>
    <property type="match status" value="1"/>
</dbReference>
<comment type="caution">
    <text evidence="2">The sequence shown here is derived from an EMBL/GenBank/DDBJ whole genome shotgun (WGS) entry which is preliminary data.</text>
</comment>
<dbReference type="PANTHER" id="PTHR34109">
    <property type="entry name" value="BNAUNNG04460D PROTEIN-RELATED"/>
    <property type="match status" value="1"/>
</dbReference>
<proteinExistence type="predicted"/>
<dbReference type="InterPro" id="IPR004360">
    <property type="entry name" value="Glyas_Fos-R_dOase_dom"/>
</dbReference>
<dbReference type="RefSeq" id="WP_136258784.1">
    <property type="nucleotide sequence ID" value="NZ_MWIO01000030.1"/>
</dbReference>
<dbReference type="OrthoDB" id="9806868at2"/>
<dbReference type="PANTHER" id="PTHR34109:SF1">
    <property type="entry name" value="VOC DOMAIN-CONTAINING PROTEIN"/>
    <property type="match status" value="1"/>
</dbReference>
<evidence type="ECO:0000313" key="3">
    <source>
        <dbReference type="Proteomes" id="UP000306317"/>
    </source>
</evidence>
<accession>A0A4S3KEN8</accession>
<dbReference type="Gene3D" id="3.30.720.110">
    <property type="match status" value="1"/>
</dbReference>
<protein>
    <submittedName>
        <fullName evidence="2">Glyoxalase</fullName>
    </submittedName>
</protein>
<dbReference type="InterPro" id="IPR029068">
    <property type="entry name" value="Glyas_Bleomycin-R_OHBP_Dase"/>
</dbReference>
<organism evidence="2 3">
    <name type="scientific">Rhodanobacter lindaniclasticus</name>
    <dbReference type="NCBI Taxonomy" id="75310"/>
    <lineage>
        <taxon>Bacteria</taxon>
        <taxon>Pseudomonadati</taxon>
        <taxon>Pseudomonadota</taxon>
        <taxon>Gammaproteobacteria</taxon>
        <taxon>Lysobacterales</taxon>
        <taxon>Rhodanobacteraceae</taxon>
        <taxon>Rhodanobacter</taxon>
    </lineage>
</organism>
<evidence type="ECO:0000313" key="2">
    <source>
        <dbReference type="EMBL" id="THD06909.1"/>
    </source>
</evidence>